<feature type="domain" description="Xrn1 N-terminal" evidence="1">
    <location>
        <begin position="1"/>
        <end position="245"/>
    </location>
</feature>
<dbReference type="Proteomes" id="UP000032180">
    <property type="component" value="Chromosome 11"/>
</dbReference>
<protein>
    <recommendedName>
        <fullName evidence="1">Xrn1 N-terminal domain-containing protein</fullName>
    </recommendedName>
</protein>
<reference evidence="2 3" key="1">
    <citation type="submission" date="2012-08" db="EMBL/GenBank/DDBJ databases">
        <title>Oryza genome evolution.</title>
        <authorList>
            <person name="Wing R.A."/>
        </authorList>
    </citation>
    <scope>NUCLEOTIDE SEQUENCE</scope>
</reference>
<evidence type="ECO:0000259" key="1">
    <source>
        <dbReference type="Pfam" id="PF03159"/>
    </source>
</evidence>
<dbReference type="Gramene" id="LPERR11G03130.1">
    <property type="protein sequence ID" value="LPERR11G03130.1"/>
    <property type="gene ID" value="LPERR11G03130"/>
</dbReference>
<dbReference type="AlphaFoldDB" id="A0A0D9XP88"/>
<sequence>MGVPSFYRWLVEKYPAIVSPAHEHSSNGGVIYHNLYLDMNGIIHPCFHPEDQICPPTTLEEVFHSMFEYMDRLFRIVRPTNLLYLAVGQWRRSSRQDEPAAIQALQISPRPPKTPSVQEMDENLLRDRFRAEGKEVFPRDASSSEVSDPNVITPGTEFMEKLSDALKYYIRSRLSTDPLWKDIKVILSDANVPGEGEHKIMSFIRAQRGREGYDPNTRHCLYGLDADLIMLALASHEIHFSILREVCVCVGILETSK</sequence>
<dbReference type="Gene3D" id="3.40.50.12390">
    <property type="match status" value="2"/>
</dbReference>
<evidence type="ECO:0000313" key="2">
    <source>
        <dbReference type="EnsemblPlants" id="LPERR11G03130.1"/>
    </source>
</evidence>
<dbReference type="CDD" id="cd18673">
    <property type="entry name" value="PIN_XRN1-2-like"/>
    <property type="match status" value="1"/>
</dbReference>
<dbReference type="GO" id="GO:0004534">
    <property type="term" value="F:5'-3' RNA exonuclease activity"/>
    <property type="evidence" value="ECO:0007669"/>
    <property type="project" value="TreeGrafter"/>
</dbReference>
<dbReference type="InterPro" id="IPR027073">
    <property type="entry name" value="5_3_exoribonuclease"/>
</dbReference>
<proteinExistence type="predicted"/>
<dbReference type="HOGENOM" id="CLU_006038_4_1_1"/>
<evidence type="ECO:0000313" key="3">
    <source>
        <dbReference type="Proteomes" id="UP000032180"/>
    </source>
</evidence>
<keyword evidence="3" id="KW-1185">Reference proteome</keyword>
<dbReference type="GO" id="GO:0003723">
    <property type="term" value="F:RNA binding"/>
    <property type="evidence" value="ECO:0007669"/>
    <property type="project" value="TreeGrafter"/>
</dbReference>
<dbReference type="GO" id="GO:0000956">
    <property type="term" value="P:nuclear-transcribed mRNA catabolic process"/>
    <property type="evidence" value="ECO:0007669"/>
    <property type="project" value="TreeGrafter"/>
</dbReference>
<dbReference type="eggNOG" id="KOG2044">
    <property type="taxonomic scope" value="Eukaryota"/>
</dbReference>
<dbReference type="EnsemblPlants" id="LPERR11G03130.1">
    <property type="protein sequence ID" value="LPERR11G03130.1"/>
    <property type="gene ID" value="LPERR11G03130"/>
</dbReference>
<dbReference type="PANTHER" id="PTHR12341">
    <property type="entry name" value="5'-&gt;3' EXORIBONUCLEASE"/>
    <property type="match status" value="1"/>
</dbReference>
<name>A0A0D9XP88_9ORYZ</name>
<dbReference type="STRING" id="77586.A0A0D9XP88"/>
<reference evidence="2" key="3">
    <citation type="submission" date="2015-04" db="UniProtKB">
        <authorList>
            <consortium name="EnsemblPlants"/>
        </authorList>
    </citation>
    <scope>IDENTIFICATION</scope>
</reference>
<dbReference type="GO" id="GO:0005634">
    <property type="term" value="C:nucleus"/>
    <property type="evidence" value="ECO:0007669"/>
    <property type="project" value="TreeGrafter"/>
</dbReference>
<reference evidence="3" key="2">
    <citation type="submission" date="2013-12" db="EMBL/GenBank/DDBJ databases">
        <authorList>
            <person name="Yu Y."/>
            <person name="Lee S."/>
            <person name="de Baynast K."/>
            <person name="Wissotski M."/>
            <person name="Liu L."/>
            <person name="Talag J."/>
            <person name="Goicoechea J."/>
            <person name="Angelova A."/>
            <person name="Jetty R."/>
            <person name="Kudrna D."/>
            <person name="Golser W."/>
            <person name="Rivera L."/>
            <person name="Zhang J."/>
            <person name="Wing R."/>
        </authorList>
    </citation>
    <scope>NUCLEOTIDE SEQUENCE</scope>
</reference>
<dbReference type="InterPro" id="IPR004859">
    <property type="entry name" value="Xrn1_N"/>
</dbReference>
<organism evidence="2 3">
    <name type="scientific">Leersia perrieri</name>
    <dbReference type="NCBI Taxonomy" id="77586"/>
    <lineage>
        <taxon>Eukaryota</taxon>
        <taxon>Viridiplantae</taxon>
        <taxon>Streptophyta</taxon>
        <taxon>Embryophyta</taxon>
        <taxon>Tracheophyta</taxon>
        <taxon>Spermatophyta</taxon>
        <taxon>Magnoliopsida</taxon>
        <taxon>Liliopsida</taxon>
        <taxon>Poales</taxon>
        <taxon>Poaceae</taxon>
        <taxon>BOP clade</taxon>
        <taxon>Oryzoideae</taxon>
        <taxon>Oryzeae</taxon>
        <taxon>Oryzinae</taxon>
        <taxon>Leersia</taxon>
    </lineage>
</organism>
<dbReference type="PANTHER" id="PTHR12341:SF62">
    <property type="entry name" value="5'-3' EXORIBONUCLEASE 3-LIKE"/>
    <property type="match status" value="1"/>
</dbReference>
<accession>A0A0D9XP88</accession>
<dbReference type="Pfam" id="PF03159">
    <property type="entry name" value="XRN_N"/>
    <property type="match status" value="1"/>
</dbReference>